<dbReference type="AlphaFoldDB" id="A0A1B8HUG2"/>
<gene>
    <name evidence="1" type="ORF">AYY18_01920</name>
</gene>
<protein>
    <recommendedName>
        <fullName evidence="3">DUF4823 domain-containing protein</fullName>
    </recommendedName>
</protein>
<accession>A0A1B8HUG2</accession>
<comment type="caution">
    <text evidence="1">The sequence shown here is derived from an EMBL/GenBank/DDBJ whole genome shotgun (WGS) entry which is preliminary data.</text>
</comment>
<dbReference type="Proteomes" id="UP000092377">
    <property type="component" value="Unassembled WGS sequence"/>
</dbReference>
<reference evidence="2" key="1">
    <citation type="submission" date="2016-06" db="EMBL/GenBank/DDBJ databases">
        <authorList>
            <person name="Butler K."/>
        </authorList>
    </citation>
    <scope>NUCLEOTIDE SEQUENCE [LARGE SCALE GENOMIC DNA]</scope>
    <source>
        <strain evidence="2">GCSL-Mp20</strain>
    </source>
</reference>
<dbReference type="OrthoDB" id="9811335at2"/>
<evidence type="ECO:0000313" key="1">
    <source>
        <dbReference type="EMBL" id="OBU13513.1"/>
    </source>
</evidence>
<dbReference type="InterPro" id="IPR032248">
    <property type="entry name" value="DUF4823"/>
</dbReference>
<dbReference type="RefSeq" id="WP_067398507.1">
    <property type="nucleotide sequence ID" value="NZ_LZEY01000001.1"/>
</dbReference>
<proteinExistence type="predicted"/>
<sequence>MKKIIAIILSTIFLYGCADSTKITPDPSYSMVIIPKTSDIYVSLPENGSYGDTIYKKSGQQLAAIIKSALLKHTIKVEVAATPEDYDAILTSAKQNKADYVFYSSILHWEDRATEWSARPDRVTVKITVISAISGQPVSSVTISGKSGLATFGGDHPQDLLPKPVDHFVDSLFSKIKPAI</sequence>
<dbReference type="EMBL" id="LZEY01000001">
    <property type="protein sequence ID" value="OBU13513.1"/>
    <property type="molecule type" value="Genomic_DNA"/>
</dbReference>
<evidence type="ECO:0000313" key="2">
    <source>
        <dbReference type="Proteomes" id="UP000092377"/>
    </source>
</evidence>
<dbReference type="PROSITE" id="PS51257">
    <property type="entry name" value="PROKAR_LIPOPROTEIN"/>
    <property type="match status" value="1"/>
</dbReference>
<dbReference type="Pfam" id="PF16105">
    <property type="entry name" value="DUF4823"/>
    <property type="match status" value="1"/>
</dbReference>
<keyword evidence="2" id="KW-1185">Reference proteome</keyword>
<name>A0A1B8HUG2_9GAMM</name>
<evidence type="ECO:0008006" key="3">
    <source>
        <dbReference type="Google" id="ProtNLM"/>
    </source>
</evidence>
<organism evidence="1 2">
    <name type="scientific">Morganella psychrotolerans</name>
    <dbReference type="NCBI Taxonomy" id="368603"/>
    <lineage>
        <taxon>Bacteria</taxon>
        <taxon>Pseudomonadati</taxon>
        <taxon>Pseudomonadota</taxon>
        <taxon>Gammaproteobacteria</taxon>
        <taxon>Enterobacterales</taxon>
        <taxon>Morganellaceae</taxon>
        <taxon>Morganella</taxon>
    </lineage>
</organism>